<reference evidence="13 14" key="1">
    <citation type="journal article" date="2018" name="Environ. Microbiol.">
        <title>Genomes of ubiquitous marine and hypersaline Hydrogenovibrio, Thiomicrorhabdus and Thiomicrospira spp. encode a diversity of mechanisms to sustain chemolithoautotrophy in heterogeneous environments.</title>
        <authorList>
            <person name="Scott K.M."/>
            <person name="Williams J."/>
            <person name="Porter C.M.B."/>
            <person name="Russel S."/>
            <person name="Harmer T.L."/>
            <person name="Paul J.H."/>
            <person name="Antonen K.M."/>
            <person name="Bridges M.K."/>
            <person name="Camper G.J."/>
            <person name="Campla C.K."/>
            <person name="Casella L.G."/>
            <person name="Chase E."/>
            <person name="Conrad J.W."/>
            <person name="Cruz M.C."/>
            <person name="Dunlap D.S."/>
            <person name="Duran L."/>
            <person name="Fahsbender E.M."/>
            <person name="Goldsmith D.B."/>
            <person name="Keeley R.F."/>
            <person name="Kondoff M.R."/>
            <person name="Kussy B.I."/>
            <person name="Lane M.K."/>
            <person name="Lawler S."/>
            <person name="Leigh B.A."/>
            <person name="Lewis C."/>
            <person name="Lostal L.M."/>
            <person name="Marking D."/>
            <person name="Mancera P.A."/>
            <person name="McClenthan E.C."/>
            <person name="McIntyre E.A."/>
            <person name="Mine J.A."/>
            <person name="Modi S."/>
            <person name="Moore B.D."/>
            <person name="Morgan W.A."/>
            <person name="Nelson K.M."/>
            <person name="Nguyen K.N."/>
            <person name="Ogburn N."/>
            <person name="Parrino D.G."/>
            <person name="Pedapudi A.D."/>
            <person name="Pelham R.P."/>
            <person name="Preece A.M."/>
            <person name="Rampersad E.A."/>
            <person name="Richardson J.C."/>
            <person name="Rodgers C.M."/>
            <person name="Schaffer B.L."/>
            <person name="Sheridan N.E."/>
            <person name="Solone M.R."/>
            <person name="Staley Z.R."/>
            <person name="Tabuchi M."/>
            <person name="Waide R.J."/>
            <person name="Wanjugi P.W."/>
            <person name="Young S."/>
            <person name="Clum A."/>
            <person name="Daum C."/>
            <person name="Huntemann M."/>
            <person name="Ivanova N."/>
            <person name="Kyrpides N."/>
            <person name="Mikhailova N."/>
            <person name="Palaniappan K."/>
            <person name="Pillay M."/>
            <person name="Reddy T.B.K."/>
            <person name="Shapiro N."/>
            <person name="Stamatis D."/>
            <person name="Varghese N."/>
            <person name="Woyke T."/>
            <person name="Boden R."/>
            <person name="Freyermuth S.K."/>
            <person name="Kerfeld C.A."/>
        </authorList>
    </citation>
    <scope>NUCLEOTIDE SEQUENCE [LARGE SCALE GENOMIC DNA]</scope>
    <source>
        <strain evidence="13 14">JR-2</strain>
    </source>
</reference>
<keyword evidence="9 11" id="KW-0030">Aminoacyl-tRNA synthetase</keyword>
<dbReference type="InterPro" id="IPR006194">
    <property type="entry name" value="Gly-tRNA-synth_heterodimer"/>
</dbReference>
<dbReference type="AlphaFoldDB" id="A0A410H645"/>
<dbReference type="KEGG" id="htr:EPV75_02265"/>
<evidence type="ECO:0000313" key="14">
    <source>
        <dbReference type="Proteomes" id="UP000285478"/>
    </source>
</evidence>
<protein>
    <recommendedName>
        <fullName evidence="11">Glycine--tRNA ligase beta subunit</fullName>
        <ecNumber evidence="11">6.1.1.14</ecNumber>
    </recommendedName>
    <alternativeName>
        <fullName evidence="11">Glycyl-tRNA synthetase beta subunit</fullName>
        <shortName evidence="11">GlyRS</shortName>
    </alternativeName>
</protein>
<dbReference type="PANTHER" id="PTHR30075:SF2">
    <property type="entry name" value="GLYCINE--TRNA LIGASE, CHLOROPLASTIC_MITOCHONDRIAL 2"/>
    <property type="match status" value="1"/>
</dbReference>
<accession>A0A410H645</accession>
<dbReference type="GO" id="GO:0005829">
    <property type="term" value="C:cytosol"/>
    <property type="evidence" value="ECO:0007669"/>
    <property type="project" value="TreeGrafter"/>
</dbReference>
<keyword evidence="4 11" id="KW-0963">Cytoplasm</keyword>
<dbReference type="GO" id="GO:0006420">
    <property type="term" value="P:arginyl-tRNA aminoacylation"/>
    <property type="evidence" value="ECO:0007669"/>
    <property type="project" value="InterPro"/>
</dbReference>
<name>A0A410H645_9GAMM</name>
<sequence length="690" mass="76265">MDMNTTDFLVEIGTEELPPKALKTLSKAFVDGVKAGLDEAELRYESALGYAAPRRLAVRVQGLQARQEDKTVERKGPAKKAAFDADGNPTKALQGFARGCGADVADLSEMETDKGVWMVYYLEQKGQAAADLLPEIVNQALAKLPIPKRMRWGSSDVEFVRPVHWVMMLLDGAVVPATVLGHETSNVTHGHRFHAPQAIEIARPGDYLTVLREQGYVEADFDARQERIRQQVIAAAESVNGVAEIDESLLEEVAALNEWPTAVVGDFDESFLNVPSEALISAMKGHQKYFHILDANGRLMAKFITLSNIESSNPESVKKGNERVIRPRLSDAKFFWDQDRKQPLDDFLPRLKTVVFQQKLGTLYDKVERLETLAVKIGKPLGEASQILERAARLSKCDLMSEMVGEFPDLQGVMGRYYAQAQNENALVSEAIDGQYQPRFAGDALPASTVSQALAIADKLDTITGIYGIGQVPTGDKDPFALRRSALGLMRIIIEKELDLDLRLLIQFSLDLHSEITASETLVDEIYDFIVSRLKAYYAAKGVSAEQFEAVRVCAPAHPLDFGKRIDAVCQFSDMEGAESLSAANKRIANILKKYDGDLPEEVDTTLFEEAAEKALFEALDALRETVSSQIAGRDYAAAMALLATIRQPVDAFFDQVMVMADSEAVKQNRLALLNQIYQLFLQVADISRL</sequence>
<dbReference type="NCBIfam" id="TIGR00211">
    <property type="entry name" value="glyS"/>
    <property type="match status" value="1"/>
</dbReference>
<dbReference type="GO" id="GO:0004814">
    <property type="term" value="F:arginine-tRNA ligase activity"/>
    <property type="evidence" value="ECO:0007669"/>
    <property type="project" value="InterPro"/>
</dbReference>
<comment type="similarity">
    <text evidence="2 11">Belongs to the class-II aminoacyl-tRNA synthetase family.</text>
</comment>
<evidence type="ECO:0000259" key="12">
    <source>
        <dbReference type="SMART" id="SM00836"/>
    </source>
</evidence>
<dbReference type="GO" id="GO:0004820">
    <property type="term" value="F:glycine-tRNA ligase activity"/>
    <property type="evidence" value="ECO:0007669"/>
    <property type="project" value="UniProtKB-UniRule"/>
</dbReference>
<gene>
    <name evidence="11" type="primary">glyS</name>
    <name evidence="13" type="ORF">EPV75_02265</name>
</gene>
<evidence type="ECO:0000256" key="8">
    <source>
        <dbReference type="ARBA" id="ARBA00022917"/>
    </source>
</evidence>
<keyword evidence="6 11" id="KW-0547">Nucleotide-binding</keyword>
<keyword evidence="5 11" id="KW-0436">Ligase</keyword>
<dbReference type="Proteomes" id="UP000285478">
    <property type="component" value="Chromosome"/>
</dbReference>
<dbReference type="Pfam" id="PF05746">
    <property type="entry name" value="DALR_1"/>
    <property type="match status" value="1"/>
</dbReference>
<evidence type="ECO:0000256" key="6">
    <source>
        <dbReference type="ARBA" id="ARBA00022741"/>
    </source>
</evidence>
<evidence type="ECO:0000256" key="1">
    <source>
        <dbReference type="ARBA" id="ARBA00004496"/>
    </source>
</evidence>
<evidence type="ECO:0000256" key="7">
    <source>
        <dbReference type="ARBA" id="ARBA00022840"/>
    </source>
</evidence>
<evidence type="ECO:0000256" key="9">
    <source>
        <dbReference type="ARBA" id="ARBA00023146"/>
    </source>
</evidence>
<keyword evidence="7 11" id="KW-0067">ATP-binding</keyword>
<proteinExistence type="inferred from homology"/>
<comment type="subcellular location">
    <subcellularLocation>
        <location evidence="1 11">Cytoplasm</location>
    </subcellularLocation>
</comment>
<feature type="domain" description="DALR anticodon binding" evidence="12">
    <location>
        <begin position="587"/>
        <end position="690"/>
    </location>
</feature>
<dbReference type="SUPFAM" id="SSF109604">
    <property type="entry name" value="HD-domain/PDEase-like"/>
    <property type="match status" value="1"/>
</dbReference>
<dbReference type="InterPro" id="IPR008909">
    <property type="entry name" value="DALR_anticod-bd"/>
</dbReference>
<evidence type="ECO:0000256" key="2">
    <source>
        <dbReference type="ARBA" id="ARBA00008226"/>
    </source>
</evidence>
<evidence type="ECO:0000256" key="10">
    <source>
        <dbReference type="ARBA" id="ARBA00047937"/>
    </source>
</evidence>
<dbReference type="PRINTS" id="PR01045">
    <property type="entry name" value="TRNASYNTHGB"/>
</dbReference>
<evidence type="ECO:0000256" key="4">
    <source>
        <dbReference type="ARBA" id="ARBA00022490"/>
    </source>
</evidence>
<dbReference type="EC" id="6.1.1.14" evidence="11"/>
<dbReference type="RefSeq" id="WP_128385608.1">
    <property type="nucleotide sequence ID" value="NZ_CP035033.1"/>
</dbReference>
<dbReference type="PROSITE" id="PS50861">
    <property type="entry name" value="AA_TRNA_LIGASE_II_GLYAB"/>
    <property type="match status" value="1"/>
</dbReference>
<evidence type="ECO:0000256" key="3">
    <source>
        <dbReference type="ARBA" id="ARBA00011209"/>
    </source>
</evidence>
<keyword evidence="14" id="KW-1185">Reference proteome</keyword>
<comment type="subunit">
    <text evidence="3 11">Tetramer of two alpha and two beta subunits.</text>
</comment>
<dbReference type="InterPro" id="IPR015944">
    <property type="entry name" value="Gly-tRNA-synth_bsu"/>
</dbReference>
<keyword evidence="8 11" id="KW-0648">Protein biosynthesis</keyword>
<evidence type="ECO:0000256" key="5">
    <source>
        <dbReference type="ARBA" id="ARBA00022598"/>
    </source>
</evidence>
<dbReference type="HAMAP" id="MF_00255">
    <property type="entry name" value="Gly_tRNA_synth_beta"/>
    <property type="match status" value="1"/>
</dbReference>
<organism evidence="13 14">
    <name type="scientific">Hydrogenovibrio thermophilus</name>
    <dbReference type="NCBI Taxonomy" id="265883"/>
    <lineage>
        <taxon>Bacteria</taxon>
        <taxon>Pseudomonadati</taxon>
        <taxon>Pseudomonadota</taxon>
        <taxon>Gammaproteobacteria</taxon>
        <taxon>Thiotrichales</taxon>
        <taxon>Piscirickettsiaceae</taxon>
        <taxon>Hydrogenovibrio</taxon>
    </lineage>
</organism>
<dbReference type="SMART" id="SM00836">
    <property type="entry name" value="DALR_1"/>
    <property type="match status" value="1"/>
</dbReference>
<dbReference type="Pfam" id="PF02092">
    <property type="entry name" value="tRNA_synt_2f"/>
    <property type="match status" value="1"/>
</dbReference>
<dbReference type="GO" id="GO:0006426">
    <property type="term" value="P:glycyl-tRNA aminoacylation"/>
    <property type="evidence" value="ECO:0007669"/>
    <property type="project" value="UniProtKB-UniRule"/>
</dbReference>
<dbReference type="GO" id="GO:0005524">
    <property type="term" value="F:ATP binding"/>
    <property type="evidence" value="ECO:0007669"/>
    <property type="project" value="UniProtKB-UniRule"/>
</dbReference>
<dbReference type="PANTHER" id="PTHR30075">
    <property type="entry name" value="GLYCYL-TRNA SYNTHETASE"/>
    <property type="match status" value="1"/>
</dbReference>
<comment type="catalytic activity">
    <reaction evidence="10 11">
        <text>tRNA(Gly) + glycine + ATP = glycyl-tRNA(Gly) + AMP + diphosphate</text>
        <dbReference type="Rhea" id="RHEA:16013"/>
        <dbReference type="Rhea" id="RHEA-COMP:9664"/>
        <dbReference type="Rhea" id="RHEA-COMP:9683"/>
        <dbReference type="ChEBI" id="CHEBI:30616"/>
        <dbReference type="ChEBI" id="CHEBI:33019"/>
        <dbReference type="ChEBI" id="CHEBI:57305"/>
        <dbReference type="ChEBI" id="CHEBI:78442"/>
        <dbReference type="ChEBI" id="CHEBI:78522"/>
        <dbReference type="ChEBI" id="CHEBI:456215"/>
        <dbReference type="EC" id="6.1.1.14"/>
    </reaction>
</comment>
<evidence type="ECO:0000256" key="11">
    <source>
        <dbReference type="HAMAP-Rule" id="MF_00255"/>
    </source>
</evidence>
<dbReference type="EMBL" id="CP035033">
    <property type="protein sequence ID" value="QAB16402.1"/>
    <property type="molecule type" value="Genomic_DNA"/>
</dbReference>
<evidence type="ECO:0000313" key="13">
    <source>
        <dbReference type="EMBL" id="QAB16402.1"/>
    </source>
</evidence>
<dbReference type="Gene3D" id="1.10.730.10">
    <property type="entry name" value="Isoleucyl-tRNA Synthetase, Domain 1"/>
    <property type="match status" value="1"/>
</dbReference>